<name>A0A840DYQ5_9BACL</name>
<dbReference type="InterPro" id="IPR014755">
    <property type="entry name" value="Cu-Rt/internalin_Ig-like"/>
</dbReference>
<protein>
    <recommendedName>
        <fullName evidence="2">SbsA Ig-like domain-containing protein</fullName>
    </recommendedName>
</protein>
<dbReference type="RefSeq" id="WP_183186145.1">
    <property type="nucleotide sequence ID" value="NZ_BMNP01000050.1"/>
</dbReference>
<evidence type="ECO:0000313" key="4">
    <source>
        <dbReference type="Proteomes" id="UP000559598"/>
    </source>
</evidence>
<dbReference type="AlphaFoldDB" id="A0A840DYQ5"/>
<feature type="domain" description="SbsA Ig-like" evidence="2">
    <location>
        <begin position="116"/>
        <end position="212"/>
    </location>
</feature>
<dbReference type="EMBL" id="JACIDE010000047">
    <property type="protein sequence ID" value="MBB4075697.1"/>
    <property type="molecule type" value="Genomic_DNA"/>
</dbReference>
<gene>
    <name evidence="3" type="ORF">GGR02_003551</name>
</gene>
<dbReference type="Pfam" id="PF13205">
    <property type="entry name" value="Big_5"/>
    <property type="match status" value="2"/>
</dbReference>
<comment type="caution">
    <text evidence="3">The sequence shown here is derived from an EMBL/GenBank/DDBJ whole genome shotgun (WGS) entry which is preliminary data.</text>
</comment>
<keyword evidence="1" id="KW-0732">Signal</keyword>
<keyword evidence="4" id="KW-1185">Reference proteome</keyword>
<sequence length="650" mass="67998">MSLLGLRNGVCGRKWGCFCAIDSTTLTVKFNKAVDANTATNPANYKIDGVALDQSAWGSLASSDLKLSEDKKSVTVNLKITKSLANGTTYRVSVSDVKDVAGTKIAAYEALYKFEDKTAPTVVSTKYNHAEKKFYINFSEPVKSSTATLVKVFDKNNADVTGSLVSLSSNQKTIVIDASSLNLNETYKVVMLGAQDLSDNYFANNRVEASFTVAKTETVAPTVSSLEVKDRQTVRVVFSEPIFVDASNSNKIATIALDGGTATNVVKVSSLASVGDAVDVNGDGMTWDIRVSATNLTGVKKVTINAVQDLQGNALVSAFDKFVTFAADTNAPSLVSYTTAGSKLYLTFDEATILTAGSVKVLTPDNVEKTVSLTTGASGTLTNDGANTKVVVVDLGSAISKNGSYKVTIPSGIISDSATPANSKAYEVTTNFTVGADTTKPTLKMNTGGTAVDSTAVVQTPGNPSEITITFSEKMNSTALNVDNYTLNGVKAFSSAVFVGDTDTVRLTVKPGTIDVTGSYIVGINNVQDLAGNVIDSVSYLEDAPLKENVAPTVTSAKLIAANTIRVNFSEAIASYTADPFEVYVDGAKVAVNTISALASGGTNAYVDITLTNALTDLSKPITVKVKSDAVLKDANGNALVTGGTYTVTQ</sequence>
<dbReference type="InterPro" id="IPR032812">
    <property type="entry name" value="SbsA_Ig"/>
</dbReference>
<reference evidence="3 4" key="1">
    <citation type="submission" date="2020-08" db="EMBL/GenBank/DDBJ databases">
        <title>Genomic Encyclopedia of Type Strains, Phase IV (KMG-IV): sequencing the most valuable type-strain genomes for metagenomic binning, comparative biology and taxonomic classification.</title>
        <authorList>
            <person name="Goeker M."/>
        </authorList>
    </citation>
    <scope>NUCLEOTIDE SEQUENCE [LARGE SCALE GENOMIC DNA]</scope>
    <source>
        <strain evidence="3 4">DSM 17075</strain>
    </source>
</reference>
<organism evidence="3 4">
    <name type="scientific">Anoxybacteroides voinovskiense</name>
    <dbReference type="NCBI Taxonomy" id="230470"/>
    <lineage>
        <taxon>Bacteria</taxon>
        <taxon>Bacillati</taxon>
        <taxon>Bacillota</taxon>
        <taxon>Bacilli</taxon>
        <taxon>Bacillales</taxon>
        <taxon>Anoxybacillaceae</taxon>
        <taxon>Anoxybacteroides</taxon>
    </lineage>
</organism>
<evidence type="ECO:0000259" key="2">
    <source>
        <dbReference type="Pfam" id="PF13205"/>
    </source>
</evidence>
<accession>A0A840DYQ5</accession>
<evidence type="ECO:0000256" key="1">
    <source>
        <dbReference type="ARBA" id="ARBA00022729"/>
    </source>
</evidence>
<dbReference type="Gene3D" id="2.60.40.1220">
    <property type="match status" value="5"/>
</dbReference>
<feature type="domain" description="SbsA Ig-like" evidence="2">
    <location>
        <begin position="24"/>
        <end position="114"/>
    </location>
</feature>
<evidence type="ECO:0000313" key="3">
    <source>
        <dbReference type="EMBL" id="MBB4075697.1"/>
    </source>
</evidence>
<proteinExistence type="predicted"/>
<dbReference type="Proteomes" id="UP000559598">
    <property type="component" value="Unassembled WGS sequence"/>
</dbReference>